<dbReference type="Proteomes" id="UP001152649">
    <property type="component" value="Unassembled WGS sequence"/>
</dbReference>
<evidence type="ECO:0008006" key="4">
    <source>
        <dbReference type="Google" id="ProtNLM"/>
    </source>
</evidence>
<keyword evidence="1" id="KW-0472">Membrane</keyword>
<evidence type="ECO:0000256" key="1">
    <source>
        <dbReference type="SAM" id="Phobius"/>
    </source>
</evidence>
<name>A0A9W4NQK1_9EURO</name>
<keyword evidence="3" id="KW-1185">Reference proteome</keyword>
<evidence type="ECO:0000313" key="2">
    <source>
        <dbReference type="EMBL" id="CAG8404791.1"/>
    </source>
</evidence>
<feature type="transmembrane region" description="Helical" evidence="1">
    <location>
        <begin position="21"/>
        <end position="44"/>
    </location>
</feature>
<keyword evidence="1" id="KW-0812">Transmembrane</keyword>
<sequence length="627" mass="71297">MKTFSVARSKPLISSKARAKAVAAGSAAFTRGSPLMLLALLSYYSPPNPCLMFLWSRVLRPATMQKMKLQNLPPEVLSNISQKLSSMSDVVAFSQQSRGMHDVSDVSNRQKYHVFQIGRGKQNFTAQLQAGQDMLLEILANPTLARYLRRIILFGSEQGSGISPHETDVIQRAFSPEDITRIKQAVTKAGIEDPSDRESILAILKQDPVCFRYNFRSPFSPEAIKFKDVLVMILAANAPNLEFLSSYPVAMPKSALKSLFQRAAQSRVPCLQNLRSISFHPDDVLNQGTTYVQESYFSRLNIVRKLPAVESVSFTLAMRDDDPGLPLPPRCANYSKIQIDHSCIPEHDLCRIIESPMTLKNFVFTVGGRKYPEGGIPILGMTPLLRSLWLHRHTLEELDLDMEYHATWQEFYDPDYQLDEDEGLDEYEQECYEEQYASEILELTVQEPETRPSFISLKDFPKLKRLSLGAHALCHFARGVGSNQERFPDDRIGLQSFNLAEHLPPNLQYLRVYGRREGPHDLDSSGHELDLDVDDQLERLSREMNSKSLIIEGIDVPIPNAKTVDEWEDDNDRSLYWKDADDDRFDACKDNSVVKSEDEYRKMYASMEDDNPLKPMIALYLDTLPKK</sequence>
<organism evidence="2 3">
    <name type="scientific">Penicillium salamii</name>
    <dbReference type="NCBI Taxonomy" id="1612424"/>
    <lineage>
        <taxon>Eukaryota</taxon>
        <taxon>Fungi</taxon>
        <taxon>Dikarya</taxon>
        <taxon>Ascomycota</taxon>
        <taxon>Pezizomycotina</taxon>
        <taxon>Eurotiomycetes</taxon>
        <taxon>Eurotiomycetidae</taxon>
        <taxon>Eurotiales</taxon>
        <taxon>Aspergillaceae</taxon>
        <taxon>Penicillium</taxon>
    </lineage>
</organism>
<dbReference type="AlphaFoldDB" id="A0A9W4NQK1"/>
<keyword evidence="1" id="KW-1133">Transmembrane helix</keyword>
<dbReference type="EMBL" id="CAJVPG010000421">
    <property type="protein sequence ID" value="CAG8404791.1"/>
    <property type="molecule type" value="Genomic_DNA"/>
</dbReference>
<comment type="caution">
    <text evidence="2">The sequence shown here is derived from an EMBL/GenBank/DDBJ whole genome shotgun (WGS) entry which is preliminary data.</text>
</comment>
<dbReference type="OrthoDB" id="3437411at2759"/>
<reference evidence="2" key="1">
    <citation type="submission" date="2021-07" db="EMBL/GenBank/DDBJ databases">
        <authorList>
            <person name="Branca A.L. A."/>
        </authorList>
    </citation>
    <scope>NUCLEOTIDE SEQUENCE</scope>
</reference>
<proteinExistence type="predicted"/>
<evidence type="ECO:0000313" key="3">
    <source>
        <dbReference type="Proteomes" id="UP001152649"/>
    </source>
</evidence>
<protein>
    <recommendedName>
        <fullName evidence="4">F-box domain-containing protein</fullName>
    </recommendedName>
</protein>
<gene>
    <name evidence="2" type="ORF">PSALAMII_LOCUS8168</name>
</gene>
<accession>A0A9W4NQK1</accession>